<dbReference type="EMBL" id="JAGDFX010000011">
    <property type="protein sequence ID" value="MBO1519967.1"/>
    <property type="molecule type" value="Genomic_DNA"/>
</dbReference>
<proteinExistence type="inferred from homology"/>
<dbReference type="InterPro" id="IPR010930">
    <property type="entry name" value="Flg_bb/hook_C_dom"/>
</dbReference>
<accession>A0ABS3NHA7</accession>
<feature type="domain" description="Flagellar basal-body/hook protein C-terminal" evidence="8">
    <location>
        <begin position="92"/>
        <end position="136"/>
    </location>
</feature>
<comment type="subcellular location">
    <subcellularLocation>
        <location evidence="1 6">Bacterial flagellum basal body</location>
    </subcellularLocation>
</comment>
<dbReference type="Pfam" id="PF00460">
    <property type="entry name" value="Flg_bb_rod"/>
    <property type="match status" value="1"/>
</dbReference>
<comment type="subunit">
    <text evidence="5 6">The basal body constitutes a major portion of the flagellar organelle and consists of four rings (L,P,S, and M) mounted on a central rod. The rod consists of about 26 subunits of FlgG in the distal portion, and FlgB, FlgC and FlgF are thought to build up the proximal portion of the rod with about 6 subunits each.</text>
</comment>
<feature type="domain" description="Flagellar basal body rod protein N-terminal" evidence="7">
    <location>
        <begin position="8"/>
        <end position="32"/>
    </location>
</feature>
<evidence type="ECO:0000259" key="8">
    <source>
        <dbReference type="Pfam" id="PF06429"/>
    </source>
</evidence>
<dbReference type="Pfam" id="PF06429">
    <property type="entry name" value="Flg_bbr_C"/>
    <property type="match status" value="1"/>
</dbReference>
<evidence type="ECO:0000313" key="10">
    <source>
        <dbReference type="Proteomes" id="UP000664882"/>
    </source>
</evidence>
<comment type="similarity">
    <text evidence="2">Belongs to the flagella basal body rod proteins family.</text>
</comment>
<dbReference type="PANTHER" id="PTHR30435:SF29">
    <property type="entry name" value="FLAGELLAR BASAL-BODY ROD PROTEIN FLGC"/>
    <property type="match status" value="1"/>
</dbReference>
<evidence type="ECO:0000256" key="3">
    <source>
        <dbReference type="ARBA" id="ARBA00017941"/>
    </source>
</evidence>
<comment type="caution">
    <text evidence="9">The sequence shown here is derived from an EMBL/GenBank/DDBJ whole genome shotgun (WGS) entry which is preliminary data.</text>
</comment>
<dbReference type="InterPro" id="IPR019776">
    <property type="entry name" value="Flagellar_basal_body_rod_CS"/>
</dbReference>
<evidence type="ECO:0000256" key="1">
    <source>
        <dbReference type="ARBA" id="ARBA00004117"/>
    </source>
</evidence>
<evidence type="ECO:0000259" key="7">
    <source>
        <dbReference type="Pfam" id="PF00460"/>
    </source>
</evidence>
<organism evidence="9 10">
    <name type="scientific">Oceanisphaera pacifica</name>
    <dbReference type="NCBI Taxonomy" id="2818389"/>
    <lineage>
        <taxon>Bacteria</taxon>
        <taxon>Pseudomonadati</taxon>
        <taxon>Pseudomonadota</taxon>
        <taxon>Gammaproteobacteria</taxon>
        <taxon>Aeromonadales</taxon>
        <taxon>Aeromonadaceae</taxon>
        <taxon>Oceanisphaera</taxon>
    </lineage>
</organism>
<dbReference type="NCBIfam" id="TIGR01395">
    <property type="entry name" value="FlgC"/>
    <property type="match status" value="1"/>
</dbReference>
<dbReference type="Proteomes" id="UP000664882">
    <property type="component" value="Unassembled WGS sequence"/>
</dbReference>
<gene>
    <name evidence="9" type="primary">flgC</name>
    <name evidence="9" type="ORF">J3U76_10065</name>
</gene>
<keyword evidence="10" id="KW-1185">Reference proteome</keyword>
<reference evidence="9 10" key="1">
    <citation type="submission" date="2021-03" db="EMBL/GenBank/DDBJ databases">
        <title>Oceanisphaera sp. nov., isolated from the intestine.</title>
        <authorList>
            <person name="Zhao L.-H."/>
            <person name="Shi L.-F."/>
        </authorList>
    </citation>
    <scope>NUCLEOTIDE SEQUENCE [LARGE SCALE GENOMIC DNA]</scope>
    <source>
        <strain evidence="9 10">DM8</strain>
    </source>
</reference>
<dbReference type="PANTHER" id="PTHR30435">
    <property type="entry name" value="FLAGELLAR PROTEIN"/>
    <property type="match status" value="1"/>
</dbReference>
<keyword evidence="9" id="KW-0966">Cell projection</keyword>
<evidence type="ECO:0000313" key="9">
    <source>
        <dbReference type="EMBL" id="MBO1519967.1"/>
    </source>
</evidence>
<sequence length="139" mass="15219">MSLFKVFDISGSAMSAQSVRLNTTASNLANADSVSSSINETYRARKPVFAADLEHALSDRQESVGVKVEAIVESDKPLLKEFHPDHPMADAEGFIYKPNVNVVEEMTDMLSASRNYQTNVQVADAAKQMLQQTLRLGKG</sequence>
<evidence type="ECO:0000256" key="6">
    <source>
        <dbReference type="RuleBase" id="RU362062"/>
    </source>
</evidence>
<protein>
    <recommendedName>
        <fullName evidence="3 6">Flagellar basal-body rod protein FlgC</fullName>
    </recommendedName>
</protein>
<evidence type="ECO:0000256" key="2">
    <source>
        <dbReference type="ARBA" id="ARBA00009677"/>
    </source>
</evidence>
<keyword evidence="4 6" id="KW-0975">Bacterial flagellum</keyword>
<dbReference type="InterPro" id="IPR001444">
    <property type="entry name" value="Flag_bb_rod_N"/>
</dbReference>
<name>A0ABS3NHA7_9GAMM</name>
<evidence type="ECO:0000256" key="4">
    <source>
        <dbReference type="ARBA" id="ARBA00023143"/>
    </source>
</evidence>
<dbReference type="RefSeq" id="WP_208005847.1">
    <property type="nucleotide sequence ID" value="NZ_JAGDFX010000011.1"/>
</dbReference>
<dbReference type="InterPro" id="IPR006299">
    <property type="entry name" value="FlgC"/>
</dbReference>
<evidence type="ECO:0000256" key="5">
    <source>
        <dbReference type="ARBA" id="ARBA00025933"/>
    </source>
</evidence>
<keyword evidence="9" id="KW-0969">Cilium</keyword>
<keyword evidence="9" id="KW-0282">Flagellum</keyword>
<dbReference type="PROSITE" id="PS00588">
    <property type="entry name" value="FLAGELLA_BB_ROD"/>
    <property type="match status" value="1"/>
</dbReference>